<keyword evidence="3" id="KW-1185">Reference proteome</keyword>
<evidence type="ECO:0000313" key="3">
    <source>
        <dbReference type="Proteomes" id="UP001493487"/>
    </source>
</evidence>
<dbReference type="Proteomes" id="UP001493487">
    <property type="component" value="Unassembled WGS sequence"/>
</dbReference>
<organism evidence="2 3">
    <name type="scientific">Cohnella silvisoli</name>
    <dbReference type="NCBI Taxonomy" id="2873699"/>
    <lineage>
        <taxon>Bacteria</taxon>
        <taxon>Bacillati</taxon>
        <taxon>Bacillota</taxon>
        <taxon>Bacilli</taxon>
        <taxon>Bacillales</taxon>
        <taxon>Paenibacillaceae</taxon>
        <taxon>Cohnella</taxon>
    </lineage>
</organism>
<dbReference type="Pfam" id="PF20250">
    <property type="entry name" value="FapA_N"/>
    <property type="match status" value="1"/>
</dbReference>
<feature type="domain" description="Flagellar Assembly Protein A N-terminal region" evidence="1">
    <location>
        <begin position="108"/>
        <end position="298"/>
    </location>
</feature>
<dbReference type="InterPro" id="IPR046866">
    <property type="entry name" value="FapA_N"/>
</dbReference>
<proteinExistence type="predicted"/>
<evidence type="ECO:0000313" key="2">
    <source>
        <dbReference type="EMBL" id="MEQ4482263.1"/>
    </source>
</evidence>
<reference evidence="2 3" key="1">
    <citation type="journal article" date="2023" name="Genome Announc.">
        <title>Pan-Genome Analyses of the Genus Cohnella and Proposal of the Novel Species Cohnella silvisoli sp. nov., Isolated from Forest Soil.</title>
        <authorList>
            <person name="Wang C."/>
            <person name="Mao L."/>
            <person name="Bao G."/>
            <person name="Zhu H."/>
        </authorList>
    </citation>
    <scope>NUCLEOTIDE SEQUENCE [LARGE SCALE GENOMIC DNA]</scope>
    <source>
        <strain evidence="2 3">NL03-T5-1</strain>
    </source>
</reference>
<dbReference type="Pfam" id="PF03961">
    <property type="entry name" value="FapA"/>
    <property type="match status" value="1"/>
</dbReference>
<dbReference type="InterPro" id="IPR005646">
    <property type="entry name" value="FapA"/>
</dbReference>
<accession>A0ABV1KQB2</accession>
<evidence type="ECO:0000259" key="1">
    <source>
        <dbReference type="Pfam" id="PF20250"/>
    </source>
</evidence>
<protein>
    <submittedName>
        <fullName evidence="2">FapA family protein</fullName>
    </submittedName>
</protein>
<dbReference type="RefSeq" id="WP_232185074.1">
    <property type="nucleotide sequence ID" value="NZ_JAIOAP010000004.1"/>
</dbReference>
<sequence>MKKYISEAELTTLINQLNLDEMDDYSGSEETSVDASSSDKHNNKQDGWIRIVNQQIYVQNPINGGDYAIIYPMSPVKLYINDKEVAWESKVTAEDRLSWVIEEQPLFDISISEDKLLAHLLLHAKERFPWRLVDGGPANRLMLRVEEDRDIVLKTVQLGDVVSKLEEMSIKARIEFAAIQQELLLPTYQPVIVARGKEPIPGKDARLEIYFAQQVESQFFEVEGTIDYRNHLRIPSVQKGEVMARKIPLVDGIAGYDVLGSITIPSTPKDLFIVAKSNVELTPDGAVIARIQGRPRMTGGKIKTFDVSTSYIVSGNVDIETGNIVFSGDVVIYGDVTDNMIIESLGNVYVYGNVYNSTITATGSINVRGNVVASKLYSGYFGVLFNRLYHTSKLLCDYIERLLAASKLLVEALESKRQAVRYGQIILLLMETKMKEIPDTIKELQFVISNIQHIKQEEYEKLKEISGIFSQPTKLLEVATYGFVQSFLTLLQDTHKEVARMQEENVEISINQCHNSELKSNGDIVIHRDGVLLCDLYSARNIIFMHDNSICRGSRLEAGDSISAKVIGGQTGANSVLKAKRKVQVKKMYSGRVCIGKYCKDIFEPVDNTTFDIQTLKKNA</sequence>
<dbReference type="EMBL" id="JASKHM010000003">
    <property type="protein sequence ID" value="MEQ4482263.1"/>
    <property type="molecule type" value="Genomic_DNA"/>
</dbReference>
<comment type="caution">
    <text evidence="2">The sequence shown here is derived from an EMBL/GenBank/DDBJ whole genome shotgun (WGS) entry which is preliminary data.</text>
</comment>
<gene>
    <name evidence="2" type="ORF">QJS35_07620</name>
</gene>
<dbReference type="PANTHER" id="PTHR38032:SF1">
    <property type="entry name" value="RNA-BINDING PROTEIN KHPB N-TERMINAL DOMAIN-CONTAINING PROTEIN"/>
    <property type="match status" value="1"/>
</dbReference>
<dbReference type="PANTHER" id="PTHR38032">
    <property type="entry name" value="POLYMERASE-RELATED"/>
    <property type="match status" value="1"/>
</dbReference>
<dbReference type="InterPro" id="IPR046865">
    <property type="entry name" value="FapA_b_solenoid"/>
</dbReference>
<name>A0ABV1KQB2_9BACL</name>